<keyword evidence="1" id="KW-0732">Signal</keyword>
<dbReference type="EMBL" id="PJQY01000006">
    <property type="protein sequence ID" value="PQQ21727.1"/>
    <property type="molecule type" value="Genomic_DNA"/>
</dbReference>
<keyword evidence="3" id="KW-1185">Reference proteome</keyword>
<dbReference type="OrthoDB" id="1920894at2759"/>
<dbReference type="STRING" id="2094558.A0A314ZU59"/>
<evidence type="ECO:0000313" key="2">
    <source>
        <dbReference type="EMBL" id="PQQ21727.1"/>
    </source>
</evidence>
<comment type="caution">
    <text evidence="2">The sequence shown here is derived from an EMBL/GenBank/DDBJ whole genome shotgun (WGS) entry which is preliminary data.</text>
</comment>
<dbReference type="AlphaFoldDB" id="A0A314ZU59"/>
<organism evidence="2 3">
    <name type="scientific">Prunus yedoensis var. nudiflora</name>
    <dbReference type="NCBI Taxonomy" id="2094558"/>
    <lineage>
        <taxon>Eukaryota</taxon>
        <taxon>Viridiplantae</taxon>
        <taxon>Streptophyta</taxon>
        <taxon>Embryophyta</taxon>
        <taxon>Tracheophyta</taxon>
        <taxon>Spermatophyta</taxon>
        <taxon>Magnoliopsida</taxon>
        <taxon>eudicotyledons</taxon>
        <taxon>Gunneridae</taxon>
        <taxon>Pentapetalae</taxon>
        <taxon>rosids</taxon>
        <taxon>fabids</taxon>
        <taxon>Rosales</taxon>
        <taxon>Rosaceae</taxon>
        <taxon>Amygdaloideae</taxon>
        <taxon>Amygdaleae</taxon>
        <taxon>Prunus</taxon>
    </lineage>
</organism>
<feature type="chain" id="PRO_5016365776" evidence="1">
    <location>
        <begin position="17"/>
        <end position="144"/>
    </location>
</feature>
<gene>
    <name evidence="2" type="ORF">Pyn_38278</name>
</gene>
<evidence type="ECO:0000256" key="1">
    <source>
        <dbReference type="SAM" id="SignalP"/>
    </source>
</evidence>
<evidence type="ECO:0000313" key="3">
    <source>
        <dbReference type="Proteomes" id="UP000250321"/>
    </source>
</evidence>
<proteinExistence type="predicted"/>
<dbReference type="Proteomes" id="UP000250321">
    <property type="component" value="Unassembled WGS sequence"/>
</dbReference>
<accession>A0A314ZU59</accession>
<reference evidence="2 3" key="1">
    <citation type="submission" date="2018-02" db="EMBL/GenBank/DDBJ databases">
        <title>Draft genome of wild Prunus yedoensis var. nudiflora.</title>
        <authorList>
            <person name="Baek S."/>
            <person name="Kim J.-H."/>
            <person name="Choi K."/>
            <person name="Kim G.-B."/>
            <person name="Cho A."/>
            <person name="Jang H."/>
            <person name="Shin C.-H."/>
            <person name="Yu H.-J."/>
            <person name="Mun J.-H."/>
        </authorList>
    </citation>
    <scope>NUCLEOTIDE SEQUENCE [LARGE SCALE GENOMIC DNA]</scope>
    <source>
        <strain evidence="3">cv. Jeju island</strain>
        <tissue evidence="2">Leaf</tissue>
    </source>
</reference>
<sequence length="144" mass="16587">MCLLLSFLQLWKLAIESMKESILQDSQTSFTGRLSLHIEKMVIPILSTNDRDYPAYTRGARHDLPPATTSATAGDAYARDPYYGYSYYGSSLDPYLAPQRRENHLIETDPVRRETDRVERLYSTHAVGGRRENYLIETDPVLRR</sequence>
<protein>
    <submittedName>
        <fullName evidence="2">Uncharacterized protein</fullName>
    </submittedName>
</protein>
<name>A0A314ZU59_PRUYE</name>
<feature type="signal peptide" evidence="1">
    <location>
        <begin position="1"/>
        <end position="16"/>
    </location>
</feature>